<keyword evidence="1 4" id="KW-0349">Heme</keyword>
<gene>
    <name evidence="8" type="ORF">FHU33_1957</name>
</gene>
<keyword evidence="6" id="KW-0472">Membrane</keyword>
<keyword evidence="2 4" id="KW-0479">Metal-binding</keyword>
<sequence length="290" mass="29716">MTSPDRRRQRRGGTLLPLLALVAGCVGLTLLVQPADAAPAPEPARVDVAAGASLYLRYCGLCHANDGSGVPGTGAAAGPDLRGLPVAYVDLTIRTGRMPIVHPEVGAIEEQLTADERRAVVAWMTDAFDLEGEIPEVLPGDPGRGQLPWLTNCAPCHSAAGQGGISADGSLAPDVTDVDPTGIVEAIRVGPFEMPQFGDETLSDQEAADIAAYVEELAAAEPTPLGLTDIGRVYAGAATGVLALVVVGALVLVVRTRRRPAVPPPGVPPAEDAPRTPEGPAADDDAGART</sequence>
<dbReference type="RefSeq" id="WP_170182385.1">
    <property type="nucleotide sequence ID" value="NZ_VFQE01000001.1"/>
</dbReference>
<dbReference type="GO" id="GO:0009055">
    <property type="term" value="F:electron transfer activity"/>
    <property type="evidence" value="ECO:0007669"/>
    <property type="project" value="InterPro"/>
</dbReference>
<dbReference type="Gene3D" id="1.10.760.10">
    <property type="entry name" value="Cytochrome c-like domain"/>
    <property type="match status" value="2"/>
</dbReference>
<name>A0A543PER3_9ACTN</name>
<dbReference type="Pfam" id="PF13442">
    <property type="entry name" value="Cytochrome_CBB3"/>
    <property type="match status" value="2"/>
</dbReference>
<dbReference type="PROSITE" id="PS51007">
    <property type="entry name" value="CYTC"/>
    <property type="match status" value="1"/>
</dbReference>
<evidence type="ECO:0000313" key="8">
    <source>
        <dbReference type="EMBL" id="TQN42553.1"/>
    </source>
</evidence>
<accession>A0A543PER3</accession>
<dbReference type="SUPFAM" id="SSF46626">
    <property type="entry name" value="Cytochrome c"/>
    <property type="match status" value="2"/>
</dbReference>
<dbReference type="InterPro" id="IPR050597">
    <property type="entry name" value="Cytochrome_c_Oxidase_Subunit"/>
</dbReference>
<reference evidence="8 9" key="1">
    <citation type="submission" date="2019-06" db="EMBL/GenBank/DDBJ databases">
        <title>Sequencing the genomes of 1000 actinobacteria strains.</title>
        <authorList>
            <person name="Klenk H.-P."/>
        </authorList>
    </citation>
    <scope>NUCLEOTIDE SEQUENCE [LARGE SCALE GENOMIC DNA]</scope>
    <source>
        <strain evidence="8 9">DSM 46837</strain>
    </source>
</reference>
<organism evidence="8 9">
    <name type="scientific">Blastococcus colisei</name>
    <dbReference type="NCBI Taxonomy" id="1564162"/>
    <lineage>
        <taxon>Bacteria</taxon>
        <taxon>Bacillati</taxon>
        <taxon>Actinomycetota</taxon>
        <taxon>Actinomycetes</taxon>
        <taxon>Geodermatophilales</taxon>
        <taxon>Geodermatophilaceae</taxon>
        <taxon>Blastococcus</taxon>
    </lineage>
</organism>
<evidence type="ECO:0000256" key="2">
    <source>
        <dbReference type="ARBA" id="ARBA00022723"/>
    </source>
</evidence>
<dbReference type="InterPro" id="IPR036909">
    <property type="entry name" value="Cyt_c-like_dom_sf"/>
</dbReference>
<dbReference type="PROSITE" id="PS51257">
    <property type="entry name" value="PROKAR_LIPOPROTEIN"/>
    <property type="match status" value="1"/>
</dbReference>
<dbReference type="EMBL" id="VFQE01000001">
    <property type="protein sequence ID" value="TQN42553.1"/>
    <property type="molecule type" value="Genomic_DNA"/>
</dbReference>
<proteinExistence type="predicted"/>
<evidence type="ECO:0000256" key="4">
    <source>
        <dbReference type="PROSITE-ProRule" id="PRU00433"/>
    </source>
</evidence>
<dbReference type="GO" id="GO:0046872">
    <property type="term" value="F:metal ion binding"/>
    <property type="evidence" value="ECO:0007669"/>
    <property type="project" value="UniProtKB-KW"/>
</dbReference>
<keyword evidence="9" id="KW-1185">Reference proteome</keyword>
<comment type="caution">
    <text evidence="8">The sequence shown here is derived from an EMBL/GenBank/DDBJ whole genome shotgun (WGS) entry which is preliminary data.</text>
</comment>
<evidence type="ECO:0000259" key="7">
    <source>
        <dbReference type="PROSITE" id="PS51007"/>
    </source>
</evidence>
<evidence type="ECO:0000256" key="1">
    <source>
        <dbReference type="ARBA" id="ARBA00022617"/>
    </source>
</evidence>
<keyword evidence="6" id="KW-0812">Transmembrane</keyword>
<feature type="compositionally biased region" description="Acidic residues" evidence="5">
    <location>
        <begin position="281"/>
        <end position="290"/>
    </location>
</feature>
<feature type="domain" description="Cytochrome c" evidence="7">
    <location>
        <begin position="46"/>
        <end position="218"/>
    </location>
</feature>
<feature type="region of interest" description="Disordered" evidence="5">
    <location>
        <begin position="259"/>
        <end position="290"/>
    </location>
</feature>
<evidence type="ECO:0000256" key="6">
    <source>
        <dbReference type="SAM" id="Phobius"/>
    </source>
</evidence>
<dbReference type="GO" id="GO:0020037">
    <property type="term" value="F:heme binding"/>
    <property type="evidence" value="ECO:0007669"/>
    <property type="project" value="InterPro"/>
</dbReference>
<protein>
    <submittedName>
        <fullName evidence="8">Ubiquinol-cytochrome c reductase cytochrome c subunit</fullName>
    </submittedName>
</protein>
<feature type="transmembrane region" description="Helical" evidence="6">
    <location>
        <begin position="233"/>
        <end position="254"/>
    </location>
</feature>
<evidence type="ECO:0000256" key="5">
    <source>
        <dbReference type="SAM" id="MobiDB-lite"/>
    </source>
</evidence>
<dbReference type="Proteomes" id="UP000319865">
    <property type="component" value="Unassembled WGS sequence"/>
</dbReference>
<dbReference type="AlphaFoldDB" id="A0A543PER3"/>
<keyword evidence="3 4" id="KW-0408">Iron</keyword>
<dbReference type="InterPro" id="IPR009056">
    <property type="entry name" value="Cyt_c-like_dom"/>
</dbReference>
<dbReference type="PANTHER" id="PTHR33751:SF1">
    <property type="entry name" value="CBB3-TYPE CYTOCHROME C OXIDASE SUBUNIT FIXP"/>
    <property type="match status" value="1"/>
</dbReference>
<evidence type="ECO:0000256" key="3">
    <source>
        <dbReference type="ARBA" id="ARBA00023004"/>
    </source>
</evidence>
<keyword evidence="6" id="KW-1133">Transmembrane helix</keyword>
<dbReference type="PANTHER" id="PTHR33751">
    <property type="entry name" value="CBB3-TYPE CYTOCHROME C OXIDASE SUBUNIT FIXP"/>
    <property type="match status" value="1"/>
</dbReference>
<evidence type="ECO:0000313" key="9">
    <source>
        <dbReference type="Proteomes" id="UP000319865"/>
    </source>
</evidence>